<dbReference type="Proteomes" id="UP000539313">
    <property type="component" value="Unassembled WGS sequence"/>
</dbReference>
<keyword evidence="3" id="KW-1185">Reference proteome</keyword>
<gene>
    <name evidence="2" type="ORF">HNR21_006509</name>
</gene>
<reference evidence="2 3" key="1">
    <citation type="submission" date="2020-08" db="EMBL/GenBank/DDBJ databases">
        <title>Sequencing the genomes of 1000 actinobacteria strains.</title>
        <authorList>
            <person name="Klenk H.-P."/>
        </authorList>
    </citation>
    <scope>NUCLEOTIDE SEQUENCE [LARGE SCALE GENOMIC DNA]</scope>
    <source>
        <strain evidence="2 3">DSM 45823</strain>
    </source>
</reference>
<comment type="caution">
    <text evidence="2">The sequence shown here is derived from an EMBL/GenBank/DDBJ whole genome shotgun (WGS) entry which is preliminary data.</text>
</comment>
<dbReference type="NCBIfam" id="NF033218">
    <property type="entry name" value="anchor_AmaP"/>
    <property type="match status" value="1"/>
</dbReference>
<keyword evidence="1" id="KW-1133">Transmembrane helix</keyword>
<keyword evidence="1" id="KW-0812">Transmembrane</keyword>
<name>A0A7W3N533_9ACTN</name>
<organism evidence="2 3">
    <name type="scientific">Thermomonospora cellulosilytica</name>
    <dbReference type="NCBI Taxonomy" id="1411118"/>
    <lineage>
        <taxon>Bacteria</taxon>
        <taxon>Bacillati</taxon>
        <taxon>Actinomycetota</taxon>
        <taxon>Actinomycetes</taxon>
        <taxon>Streptosporangiales</taxon>
        <taxon>Thermomonosporaceae</taxon>
        <taxon>Thermomonospora</taxon>
    </lineage>
</organism>
<evidence type="ECO:0000313" key="3">
    <source>
        <dbReference type="Proteomes" id="UP000539313"/>
    </source>
</evidence>
<proteinExistence type="predicted"/>
<sequence>MNRSAAGLNRIGLTIVGLLLLAGGGAALARALGVWGQGAAREPLLTDGLRTLPDTYGWFWYAVAVGAVLVTLLALAWLLAQSRSEKLGGLSLDDRSGGSTKVSAAALTSAVEEDVAAHPGVEKARARLLGSRRHPRLVMTVAYGVRADPAELRGEVVPAAVARLRNALDRETLPTVVRLRLVDAPEHRTPV</sequence>
<feature type="transmembrane region" description="Helical" evidence="1">
    <location>
        <begin position="58"/>
        <end position="80"/>
    </location>
</feature>
<dbReference type="AlphaFoldDB" id="A0A7W3N533"/>
<evidence type="ECO:0000313" key="2">
    <source>
        <dbReference type="EMBL" id="MBA9007627.1"/>
    </source>
</evidence>
<accession>A0A7W3N533</accession>
<keyword evidence="1" id="KW-0472">Membrane</keyword>
<dbReference type="EMBL" id="JACJII010000001">
    <property type="protein sequence ID" value="MBA9007627.1"/>
    <property type="molecule type" value="Genomic_DNA"/>
</dbReference>
<protein>
    <recommendedName>
        <fullName evidence="4">Alkaline shock response membrane anchor protein AmaP</fullName>
    </recommendedName>
</protein>
<evidence type="ECO:0008006" key="4">
    <source>
        <dbReference type="Google" id="ProtNLM"/>
    </source>
</evidence>
<dbReference type="RefSeq" id="WP_182708139.1">
    <property type="nucleotide sequence ID" value="NZ_JACJII010000001.1"/>
</dbReference>
<evidence type="ECO:0000256" key="1">
    <source>
        <dbReference type="SAM" id="Phobius"/>
    </source>
</evidence>